<dbReference type="EMBL" id="GBRH01282312">
    <property type="protein sequence ID" value="JAD15583.1"/>
    <property type="molecule type" value="Transcribed_RNA"/>
</dbReference>
<reference evidence="1" key="2">
    <citation type="journal article" date="2015" name="Data Brief">
        <title>Shoot transcriptome of the giant reed, Arundo donax.</title>
        <authorList>
            <person name="Barrero R.A."/>
            <person name="Guerrero F.D."/>
            <person name="Moolhuijzen P."/>
            <person name="Goolsby J.A."/>
            <person name="Tidwell J."/>
            <person name="Bellgard S.E."/>
            <person name="Bellgard M.I."/>
        </authorList>
    </citation>
    <scope>NUCLEOTIDE SEQUENCE</scope>
    <source>
        <tissue evidence="1">Shoot tissue taken approximately 20 cm above the soil surface</tissue>
    </source>
</reference>
<accession>A0A0A8XS33</accession>
<reference evidence="1" key="1">
    <citation type="submission" date="2014-09" db="EMBL/GenBank/DDBJ databases">
        <authorList>
            <person name="Magalhaes I.L.F."/>
            <person name="Oliveira U."/>
            <person name="Santos F.R."/>
            <person name="Vidigal T.H.D.A."/>
            <person name="Brescovit A.D."/>
            <person name="Santos A.J."/>
        </authorList>
    </citation>
    <scope>NUCLEOTIDE SEQUENCE</scope>
    <source>
        <tissue evidence="1">Shoot tissue taken approximately 20 cm above the soil surface</tissue>
    </source>
</reference>
<name>A0A0A8XS33_ARUDO</name>
<protein>
    <submittedName>
        <fullName evidence="1">Uncharacterized protein</fullName>
    </submittedName>
</protein>
<organism evidence="1">
    <name type="scientific">Arundo donax</name>
    <name type="common">Giant reed</name>
    <name type="synonym">Donax arundinaceus</name>
    <dbReference type="NCBI Taxonomy" id="35708"/>
    <lineage>
        <taxon>Eukaryota</taxon>
        <taxon>Viridiplantae</taxon>
        <taxon>Streptophyta</taxon>
        <taxon>Embryophyta</taxon>
        <taxon>Tracheophyta</taxon>
        <taxon>Spermatophyta</taxon>
        <taxon>Magnoliopsida</taxon>
        <taxon>Liliopsida</taxon>
        <taxon>Poales</taxon>
        <taxon>Poaceae</taxon>
        <taxon>PACMAD clade</taxon>
        <taxon>Arundinoideae</taxon>
        <taxon>Arundineae</taxon>
        <taxon>Arundo</taxon>
    </lineage>
</organism>
<evidence type="ECO:0000313" key="1">
    <source>
        <dbReference type="EMBL" id="JAD15583.1"/>
    </source>
</evidence>
<proteinExistence type="predicted"/>
<sequence>MQLPVAAEPRAGRASSLAAACTPRSQRELLDAKAHMSFL</sequence>
<dbReference type="AlphaFoldDB" id="A0A0A8XS33"/>